<keyword evidence="6" id="KW-1015">Disulfide bond</keyword>
<gene>
    <name evidence="13" type="ORF">Malapachy_1729</name>
</gene>
<feature type="chain" id="PRO_5005818778" description="protein disulfide-isomerase" evidence="11">
    <location>
        <begin position="21"/>
        <end position="404"/>
    </location>
</feature>
<keyword evidence="5" id="KW-0677">Repeat</keyword>
<keyword evidence="4 11" id="KW-0732">Signal</keyword>
<dbReference type="STRING" id="77020.A0A0M8MNJ1"/>
<evidence type="ECO:0000256" key="8">
    <source>
        <dbReference type="ARBA" id="ARBA00023284"/>
    </source>
</evidence>
<feature type="signal peptide" evidence="11">
    <location>
        <begin position="1"/>
        <end position="20"/>
    </location>
</feature>
<evidence type="ECO:0000259" key="12">
    <source>
        <dbReference type="PROSITE" id="PS51352"/>
    </source>
</evidence>
<reference evidence="13 14" key="1">
    <citation type="submission" date="2015-07" db="EMBL/GenBank/DDBJ databases">
        <title>Draft Genome Sequence of Malassezia furfur CBS1878 and Malassezia pachydermatis CBS1879.</title>
        <authorList>
            <person name="Triana S."/>
            <person name="Ohm R."/>
            <person name="Gonzalez A."/>
            <person name="DeCock H."/>
            <person name="Restrepo S."/>
            <person name="Celis A."/>
        </authorList>
    </citation>
    <scope>NUCLEOTIDE SEQUENCE [LARGE SCALE GENOMIC DNA]</scope>
    <source>
        <strain evidence="13 14">CBS 1879</strain>
    </source>
</reference>
<comment type="catalytic activity">
    <reaction evidence="1">
        <text>Catalyzes the rearrangement of -S-S- bonds in proteins.</text>
        <dbReference type="EC" id="5.3.4.1"/>
    </reaction>
</comment>
<dbReference type="NCBIfam" id="TIGR01126">
    <property type="entry name" value="pdi_dom"/>
    <property type="match status" value="1"/>
</dbReference>
<dbReference type="Gene3D" id="3.40.30.10">
    <property type="entry name" value="Glutaredoxin"/>
    <property type="match status" value="2"/>
</dbReference>
<dbReference type="PANTHER" id="PTHR45672:SF11">
    <property type="entry name" value="PROTEIN DISULFIDE-ISOMERASE C17H9.14C"/>
    <property type="match status" value="1"/>
</dbReference>
<dbReference type="AlphaFoldDB" id="A0A0M8MNJ1"/>
<dbReference type="VEuPathDB" id="FungiDB:Malapachy_1729"/>
<evidence type="ECO:0000256" key="9">
    <source>
        <dbReference type="RuleBase" id="RU004208"/>
    </source>
</evidence>
<comment type="caution">
    <text evidence="13">The sequence shown here is derived from an EMBL/GenBank/DDBJ whole genome shotgun (WGS) entry which is preliminary data.</text>
</comment>
<dbReference type="OrthoDB" id="10264505at2759"/>
<dbReference type="Gene3D" id="1.20.1150.12">
    <property type="entry name" value="Endoplasmic reticulum resident protein 29, C-terminal domain"/>
    <property type="match status" value="1"/>
</dbReference>
<evidence type="ECO:0000256" key="2">
    <source>
        <dbReference type="ARBA" id="ARBA00006347"/>
    </source>
</evidence>
<dbReference type="InterPro" id="IPR017937">
    <property type="entry name" value="Thioredoxin_CS"/>
</dbReference>
<keyword evidence="8" id="KW-0676">Redox-active center</keyword>
<accession>A0A0M8MNJ1</accession>
<feature type="domain" description="Thioredoxin" evidence="12">
    <location>
        <begin position="12"/>
        <end position="131"/>
    </location>
</feature>
<dbReference type="SUPFAM" id="SSF52833">
    <property type="entry name" value="Thioredoxin-like"/>
    <property type="match status" value="2"/>
</dbReference>
<evidence type="ECO:0000256" key="6">
    <source>
        <dbReference type="ARBA" id="ARBA00023157"/>
    </source>
</evidence>
<feature type="region of interest" description="Disordered" evidence="10">
    <location>
        <begin position="382"/>
        <end position="404"/>
    </location>
</feature>
<evidence type="ECO:0000256" key="1">
    <source>
        <dbReference type="ARBA" id="ARBA00001182"/>
    </source>
</evidence>
<dbReference type="CDD" id="cd00238">
    <property type="entry name" value="ERp29c"/>
    <property type="match status" value="1"/>
</dbReference>
<dbReference type="Pfam" id="PF07749">
    <property type="entry name" value="ERp29"/>
    <property type="match status" value="1"/>
</dbReference>
<dbReference type="EMBL" id="LGAV01000005">
    <property type="protein sequence ID" value="KOS13687.1"/>
    <property type="molecule type" value="Genomic_DNA"/>
</dbReference>
<dbReference type="RefSeq" id="XP_017991319.1">
    <property type="nucleotide sequence ID" value="XM_018136227.1"/>
</dbReference>
<keyword evidence="7 13" id="KW-0413">Isomerase</keyword>
<comment type="similarity">
    <text evidence="2 9">Belongs to the protein disulfide isomerase family.</text>
</comment>
<dbReference type="InterPro" id="IPR036249">
    <property type="entry name" value="Thioredoxin-like_sf"/>
</dbReference>
<dbReference type="GeneID" id="28728102"/>
<organism evidence="13 14">
    <name type="scientific">Malassezia pachydermatis</name>
    <dbReference type="NCBI Taxonomy" id="77020"/>
    <lineage>
        <taxon>Eukaryota</taxon>
        <taxon>Fungi</taxon>
        <taxon>Dikarya</taxon>
        <taxon>Basidiomycota</taxon>
        <taxon>Ustilaginomycotina</taxon>
        <taxon>Malasseziomycetes</taxon>
        <taxon>Malasseziales</taxon>
        <taxon>Malasseziaceae</taxon>
        <taxon>Malassezia</taxon>
    </lineage>
</organism>
<dbReference type="SUPFAM" id="SSF47933">
    <property type="entry name" value="ERP29 C domain-like"/>
    <property type="match status" value="1"/>
</dbReference>
<evidence type="ECO:0000256" key="11">
    <source>
        <dbReference type="SAM" id="SignalP"/>
    </source>
</evidence>
<evidence type="ECO:0000256" key="10">
    <source>
        <dbReference type="SAM" id="MobiDB-lite"/>
    </source>
</evidence>
<dbReference type="PROSITE" id="PS00194">
    <property type="entry name" value="THIOREDOXIN_1"/>
    <property type="match status" value="2"/>
</dbReference>
<name>A0A0M8MNJ1_9BASI</name>
<evidence type="ECO:0000256" key="3">
    <source>
        <dbReference type="ARBA" id="ARBA00012723"/>
    </source>
</evidence>
<dbReference type="PANTHER" id="PTHR45672">
    <property type="entry name" value="PROTEIN DISULFIDE-ISOMERASE C17H9.14C-RELATED"/>
    <property type="match status" value="1"/>
</dbReference>
<evidence type="ECO:0000256" key="7">
    <source>
        <dbReference type="ARBA" id="ARBA00023235"/>
    </source>
</evidence>
<dbReference type="InterPro" id="IPR051063">
    <property type="entry name" value="PDI"/>
</dbReference>
<dbReference type="GO" id="GO:0006457">
    <property type="term" value="P:protein folding"/>
    <property type="evidence" value="ECO:0007669"/>
    <property type="project" value="TreeGrafter"/>
</dbReference>
<evidence type="ECO:0000256" key="5">
    <source>
        <dbReference type="ARBA" id="ARBA00022737"/>
    </source>
</evidence>
<evidence type="ECO:0000256" key="4">
    <source>
        <dbReference type="ARBA" id="ARBA00022729"/>
    </source>
</evidence>
<protein>
    <recommendedName>
        <fullName evidence="3">protein disulfide-isomerase</fullName>
        <ecNumber evidence="3">5.3.4.1</ecNumber>
    </recommendedName>
</protein>
<dbReference type="InterPro" id="IPR011679">
    <property type="entry name" value="ERp29_C"/>
</dbReference>
<dbReference type="GO" id="GO:0005783">
    <property type="term" value="C:endoplasmic reticulum"/>
    <property type="evidence" value="ECO:0007669"/>
    <property type="project" value="InterPro"/>
</dbReference>
<dbReference type="Pfam" id="PF00085">
    <property type="entry name" value="Thioredoxin"/>
    <property type="match status" value="2"/>
</dbReference>
<dbReference type="InterPro" id="IPR013766">
    <property type="entry name" value="Thioredoxin_domain"/>
</dbReference>
<dbReference type="PROSITE" id="PS51352">
    <property type="entry name" value="THIOREDOXIN_2"/>
    <property type="match status" value="2"/>
</dbReference>
<sequence length="404" mass="44999">MRTTWLWCLVALLVAAVVHASNVVDLTDTKLFDEVVGKDVGVLVEYFAPWCGHCKKLGPEYEKLADAFSSKKNKVVIAKVDGDSNRELSNRINLRGFPTILYYPPHSEDGVEFSGARTLEGLAAFVTEQSHVRSRVEPPKPPAVVEVTAADFDKVVMDPTADVLVDFYASWCGHCKKLAPLYEEVAKVFERDSSCKIVQINADDPENADIKKRFQIQSYPTISFFPAGSDDKWPRPYLKERTLEDFVAFLNEKCGTFRNVDGTLSSFAGRMPALDGFASRFYAAGESARKAIVGETKKYFDDLTKSVNSARKVAAAEYYMRVMDRVNRDGPDYVKRESDRLNKILKKNADGLTTLTLEKVDDITRKVNVLSAFMNEKIGKAAERASSSAAEERAKATASSHDEL</sequence>
<dbReference type="GO" id="GO:0003756">
    <property type="term" value="F:protein disulfide isomerase activity"/>
    <property type="evidence" value="ECO:0007669"/>
    <property type="project" value="UniProtKB-EC"/>
</dbReference>
<dbReference type="PRINTS" id="PR00421">
    <property type="entry name" value="THIOREDOXIN"/>
</dbReference>
<feature type="domain" description="Thioredoxin" evidence="12">
    <location>
        <begin position="134"/>
        <end position="255"/>
    </location>
</feature>
<proteinExistence type="inferred from homology"/>
<evidence type="ECO:0000313" key="14">
    <source>
        <dbReference type="Proteomes" id="UP000037751"/>
    </source>
</evidence>
<evidence type="ECO:0000313" key="13">
    <source>
        <dbReference type="EMBL" id="KOS13687.1"/>
    </source>
</evidence>
<keyword evidence="14" id="KW-1185">Reference proteome</keyword>
<dbReference type="InterPro" id="IPR005788">
    <property type="entry name" value="PDI_thioredoxin-like_dom"/>
</dbReference>
<feature type="compositionally biased region" description="Basic and acidic residues" evidence="10">
    <location>
        <begin position="390"/>
        <end position="404"/>
    </location>
</feature>
<dbReference type="InterPro" id="IPR036356">
    <property type="entry name" value="ERp29_C_sf"/>
</dbReference>
<dbReference type="CDD" id="cd02998">
    <property type="entry name" value="PDI_a_ERp38"/>
    <property type="match status" value="1"/>
</dbReference>
<dbReference type="EC" id="5.3.4.1" evidence="3"/>
<dbReference type="Proteomes" id="UP000037751">
    <property type="component" value="Unassembled WGS sequence"/>
</dbReference>